<protein>
    <submittedName>
        <fullName evidence="1">Uncharacterized protein</fullName>
    </submittedName>
</protein>
<proteinExistence type="predicted"/>
<comment type="caution">
    <text evidence="1">The sequence shown here is derived from an EMBL/GenBank/DDBJ whole genome shotgun (WGS) entry which is preliminary data.</text>
</comment>
<gene>
    <name evidence="1" type="ORF">NP493_153g10018</name>
</gene>
<organism evidence="1 2">
    <name type="scientific">Ridgeia piscesae</name>
    <name type="common">Tubeworm</name>
    <dbReference type="NCBI Taxonomy" id="27915"/>
    <lineage>
        <taxon>Eukaryota</taxon>
        <taxon>Metazoa</taxon>
        <taxon>Spiralia</taxon>
        <taxon>Lophotrochozoa</taxon>
        <taxon>Annelida</taxon>
        <taxon>Polychaeta</taxon>
        <taxon>Sedentaria</taxon>
        <taxon>Canalipalpata</taxon>
        <taxon>Sabellida</taxon>
        <taxon>Siboglinidae</taxon>
        <taxon>Ridgeia</taxon>
    </lineage>
</organism>
<accession>A0AAD9P4E8</accession>
<sequence>MKKYGVATAMRPHTTLRRLLVHPKDKVELAEQGELVYQIPCKNWCEYTGETGRLDEHRTRRQCNMNNEKYSRSEKKIMSNFNKSAITDHVTTENYIIDWDCAKIIDKEPNNRK</sequence>
<dbReference type="AlphaFoldDB" id="A0AAD9P4E8"/>
<name>A0AAD9P4E8_RIDPI</name>
<reference evidence="1" key="1">
    <citation type="journal article" date="2023" name="Mol. Biol. Evol.">
        <title>Third-Generation Sequencing Reveals the Adaptive Role of the Epigenome in Three Deep-Sea Polychaetes.</title>
        <authorList>
            <person name="Perez M."/>
            <person name="Aroh O."/>
            <person name="Sun Y."/>
            <person name="Lan Y."/>
            <person name="Juniper S.K."/>
            <person name="Young C.R."/>
            <person name="Angers B."/>
            <person name="Qian P.Y."/>
        </authorList>
    </citation>
    <scope>NUCLEOTIDE SEQUENCE</scope>
    <source>
        <strain evidence="1">R07B-5</strain>
    </source>
</reference>
<dbReference type="EMBL" id="JAODUO010000153">
    <property type="protein sequence ID" value="KAK2187854.1"/>
    <property type="molecule type" value="Genomic_DNA"/>
</dbReference>
<evidence type="ECO:0000313" key="2">
    <source>
        <dbReference type="Proteomes" id="UP001209878"/>
    </source>
</evidence>
<dbReference type="Proteomes" id="UP001209878">
    <property type="component" value="Unassembled WGS sequence"/>
</dbReference>
<keyword evidence="2" id="KW-1185">Reference proteome</keyword>
<evidence type="ECO:0000313" key="1">
    <source>
        <dbReference type="EMBL" id="KAK2187854.1"/>
    </source>
</evidence>